<feature type="compositionally biased region" description="Low complexity" evidence="3">
    <location>
        <begin position="254"/>
        <end position="267"/>
    </location>
</feature>
<dbReference type="InterPro" id="IPR035914">
    <property type="entry name" value="Sperma_CUB_dom_sf"/>
</dbReference>
<dbReference type="EMBL" id="JAHYIQ010000014">
    <property type="protein sequence ID" value="KAK1126177.1"/>
    <property type="molecule type" value="Genomic_DNA"/>
</dbReference>
<dbReference type="PANTHER" id="PTHR47537">
    <property type="entry name" value="CUBILIN"/>
    <property type="match status" value="1"/>
</dbReference>
<dbReference type="InterPro" id="IPR036055">
    <property type="entry name" value="LDL_receptor-like_sf"/>
</dbReference>
<keyword evidence="7" id="KW-1185">Reference proteome</keyword>
<dbReference type="PROSITE" id="PS01180">
    <property type="entry name" value="CUB"/>
    <property type="match status" value="1"/>
</dbReference>
<keyword evidence="1" id="KW-1015">Disulfide bond</keyword>
<dbReference type="Proteomes" id="UP001177670">
    <property type="component" value="Unassembled WGS sequence"/>
</dbReference>
<name>A0AA40FVJ4_9HYME</name>
<evidence type="ECO:0000256" key="4">
    <source>
        <dbReference type="SAM" id="Phobius"/>
    </source>
</evidence>
<dbReference type="SMART" id="SM00192">
    <property type="entry name" value="LDLa"/>
    <property type="match status" value="1"/>
</dbReference>
<dbReference type="Gene3D" id="4.10.400.10">
    <property type="entry name" value="Low-density Lipoprotein Receptor"/>
    <property type="match status" value="1"/>
</dbReference>
<keyword evidence="4" id="KW-1133">Transmembrane helix</keyword>
<dbReference type="Pfam" id="PF00431">
    <property type="entry name" value="CUB"/>
    <property type="match status" value="1"/>
</dbReference>
<dbReference type="PANTHER" id="PTHR47537:SF6">
    <property type="entry name" value="CUB DOMAIN-CONTAINING PROTEIN"/>
    <property type="match status" value="1"/>
</dbReference>
<organism evidence="6 7">
    <name type="scientific">Melipona bicolor</name>
    <dbReference type="NCBI Taxonomy" id="60889"/>
    <lineage>
        <taxon>Eukaryota</taxon>
        <taxon>Metazoa</taxon>
        <taxon>Ecdysozoa</taxon>
        <taxon>Arthropoda</taxon>
        <taxon>Hexapoda</taxon>
        <taxon>Insecta</taxon>
        <taxon>Pterygota</taxon>
        <taxon>Neoptera</taxon>
        <taxon>Endopterygota</taxon>
        <taxon>Hymenoptera</taxon>
        <taxon>Apocrita</taxon>
        <taxon>Aculeata</taxon>
        <taxon>Apoidea</taxon>
        <taxon>Anthophila</taxon>
        <taxon>Apidae</taxon>
        <taxon>Melipona</taxon>
    </lineage>
</organism>
<evidence type="ECO:0000313" key="7">
    <source>
        <dbReference type="Proteomes" id="UP001177670"/>
    </source>
</evidence>
<evidence type="ECO:0000313" key="6">
    <source>
        <dbReference type="EMBL" id="KAK1126177.1"/>
    </source>
</evidence>
<dbReference type="SUPFAM" id="SSF57424">
    <property type="entry name" value="LDL receptor-like module"/>
    <property type="match status" value="1"/>
</dbReference>
<dbReference type="SMART" id="SM00042">
    <property type="entry name" value="CUB"/>
    <property type="match status" value="1"/>
</dbReference>
<keyword evidence="4" id="KW-0812">Transmembrane</keyword>
<evidence type="ECO:0000256" key="2">
    <source>
        <dbReference type="PROSITE-ProRule" id="PRU00059"/>
    </source>
</evidence>
<dbReference type="InterPro" id="IPR002172">
    <property type="entry name" value="LDrepeatLR_classA_rpt"/>
</dbReference>
<feature type="transmembrane region" description="Helical" evidence="4">
    <location>
        <begin position="187"/>
        <end position="208"/>
    </location>
</feature>
<gene>
    <name evidence="6" type="ORF">K0M31_004813</name>
</gene>
<dbReference type="SUPFAM" id="SSF49854">
    <property type="entry name" value="Spermadhesin, CUB domain"/>
    <property type="match status" value="1"/>
</dbReference>
<proteinExistence type="predicted"/>
<feature type="region of interest" description="Disordered" evidence="3">
    <location>
        <begin position="247"/>
        <end position="298"/>
    </location>
</feature>
<keyword evidence="4" id="KW-0472">Membrane</keyword>
<dbReference type="GO" id="GO:0005886">
    <property type="term" value="C:plasma membrane"/>
    <property type="evidence" value="ECO:0007669"/>
    <property type="project" value="TreeGrafter"/>
</dbReference>
<dbReference type="InterPro" id="IPR053207">
    <property type="entry name" value="Non-NMDA_GluR_Accessory"/>
</dbReference>
<sequence>MREHMYIYDIADCGSNISSVNYGIITSPNFPNKYDGPARNLASKTCNWFIRVRPNQRILLNFELFSVEGDQSVRGCPAAVLRMWYSASSTPIELCGVKAPEVTWTYLSEDNNMRLSFILADKAVGQQGFRATWTEVSTNTDCQDQFLCGKSKYCIAELLRCNKVYNCGPTDTSDEDNCDIVIETSNYAIPAGYAIGAVLIALIICLLCHRKLKRRVQTVHLNDLRHRIDERHRCYHNENLLQHHHHFHNHQHQHQYQQQQQQQQHYQDLTNDSRYHLESSTSPVSESDVEEASSLNSV</sequence>
<reference evidence="6" key="1">
    <citation type="submission" date="2021-10" db="EMBL/GenBank/DDBJ databases">
        <title>Melipona bicolor Genome sequencing and assembly.</title>
        <authorList>
            <person name="Araujo N.S."/>
            <person name="Arias M.C."/>
        </authorList>
    </citation>
    <scope>NUCLEOTIDE SEQUENCE</scope>
    <source>
        <strain evidence="6">USP_2M_L1-L4_2017</strain>
        <tissue evidence="6">Whole body</tissue>
    </source>
</reference>
<accession>A0AA40FVJ4</accession>
<feature type="domain" description="CUB" evidence="5">
    <location>
        <begin position="13"/>
        <end position="136"/>
    </location>
</feature>
<dbReference type="AlphaFoldDB" id="A0AA40FVJ4"/>
<comment type="caution">
    <text evidence="2">Lacks conserved residue(s) required for the propagation of feature annotation.</text>
</comment>
<dbReference type="CDD" id="cd00041">
    <property type="entry name" value="CUB"/>
    <property type="match status" value="1"/>
</dbReference>
<comment type="caution">
    <text evidence="6">The sequence shown here is derived from an EMBL/GenBank/DDBJ whole genome shotgun (WGS) entry which is preliminary data.</text>
</comment>
<dbReference type="Gene3D" id="2.60.120.290">
    <property type="entry name" value="Spermadhesin, CUB domain"/>
    <property type="match status" value="1"/>
</dbReference>
<evidence type="ECO:0000259" key="5">
    <source>
        <dbReference type="PROSITE" id="PS01180"/>
    </source>
</evidence>
<protein>
    <recommendedName>
        <fullName evidence="5">CUB domain-containing protein</fullName>
    </recommendedName>
</protein>
<dbReference type="InterPro" id="IPR000859">
    <property type="entry name" value="CUB_dom"/>
</dbReference>
<evidence type="ECO:0000256" key="1">
    <source>
        <dbReference type="ARBA" id="ARBA00023157"/>
    </source>
</evidence>
<evidence type="ECO:0000256" key="3">
    <source>
        <dbReference type="SAM" id="MobiDB-lite"/>
    </source>
</evidence>